<reference evidence="2 3" key="1">
    <citation type="submission" date="2018-07" db="EMBL/GenBank/DDBJ databases">
        <title>Genomic Encyclopedia of Type Strains, Phase IV (KMG-IV): sequencing the most valuable type-strain genomes for metagenomic binning, comparative biology and taxonomic classification.</title>
        <authorList>
            <person name="Goeker M."/>
        </authorList>
    </citation>
    <scope>NUCLEOTIDE SEQUENCE [LARGE SCALE GENOMIC DNA]</scope>
    <source>
        <strain evidence="2 3">DSM 27016</strain>
    </source>
</reference>
<dbReference type="InterPro" id="IPR003615">
    <property type="entry name" value="HNH_nuc"/>
</dbReference>
<dbReference type="Proteomes" id="UP000253034">
    <property type="component" value="Unassembled WGS sequence"/>
</dbReference>
<dbReference type="RefSeq" id="WP_114297468.1">
    <property type="nucleotide sequence ID" value="NZ_QPJT01000008.1"/>
</dbReference>
<dbReference type="InterPro" id="IPR002711">
    <property type="entry name" value="HNH"/>
</dbReference>
<comment type="caution">
    <text evidence="2">The sequence shown here is derived from an EMBL/GenBank/DDBJ whole genome shotgun (WGS) entry which is preliminary data.</text>
</comment>
<accession>A0A369B6T0</accession>
<dbReference type="OrthoDB" id="9779761at2"/>
<evidence type="ECO:0000313" key="3">
    <source>
        <dbReference type="Proteomes" id="UP000253034"/>
    </source>
</evidence>
<proteinExistence type="predicted"/>
<organism evidence="2 3">
    <name type="scientific">Anaerobacterium chartisolvens</name>
    <dbReference type="NCBI Taxonomy" id="1297424"/>
    <lineage>
        <taxon>Bacteria</taxon>
        <taxon>Bacillati</taxon>
        <taxon>Bacillota</taxon>
        <taxon>Clostridia</taxon>
        <taxon>Eubacteriales</taxon>
        <taxon>Oscillospiraceae</taxon>
        <taxon>Anaerobacterium</taxon>
    </lineage>
</organism>
<gene>
    <name evidence="2" type="ORF">DFR58_108127</name>
</gene>
<protein>
    <submittedName>
        <fullName evidence="2">5-methylcytosine-specific restriction protein A</fullName>
    </submittedName>
</protein>
<name>A0A369B6T0_9FIRM</name>
<dbReference type="GO" id="GO:0004519">
    <property type="term" value="F:endonuclease activity"/>
    <property type="evidence" value="ECO:0007669"/>
    <property type="project" value="InterPro"/>
</dbReference>
<dbReference type="Gene3D" id="1.10.30.50">
    <property type="match status" value="1"/>
</dbReference>
<dbReference type="AlphaFoldDB" id="A0A369B6T0"/>
<keyword evidence="3" id="KW-1185">Reference proteome</keyword>
<sequence>MFIPGKIYNRRRDIHAIYGGQQQGGICTPVSYPMVIIFTGDNGNEFGYKDGWTDDGIYQYTGEGQVYDMQFIKGNKAIRDHEVNGKDLCLFQYVKSGEVRFINYMVYTGHHLRQSLDKNGNMRQAIVFELTPVYALDSREEVYTTNDEPDLRSKSLNELRSLAEASRGGSRTVKEKQKEIHIRSSAVKEYALKRAQGICECCGKPGPFEKEDASRFLEVHHIKRLSDGGPDKPEWVSAICPNCHREAHYGKNKILVKEKLLEAVSLKEKELAASHPKGSPCISTT</sequence>
<dbReference type="Pfam" id="PF26348">
    <property type="entry name" value="SRA_ScoMcrA"/>
    <property type="match status" value="1"/>
</dbReference>
<dbReference type="EMBL" id="QPJT01000008">
    <property type="protein sequence ID" value="RCX17232.1"/>
    <property type="molecule type" value="Genomic_DNA"/>
</dbReference>
<dbReference type="Pfam" id="PF01844">
    <property type="entry name" value="HNH"/>
    <property type="match status" value="1"/>
</dbReference>
<evidence type="ECO:0000313" key="2">
    <source>
        <dbReference type="EMBL" id="RCX17232.1"/>
    </source>
</evidence>
<dbReference type="SMART" id="SM00507">
    <property type="entry name" value="HNHc"/>
    <property type="match status" value="1"/>
</dbReference>
<evidence type="ECO:0000259" key="1">
    <source>
        <dbReference type="SMART" id="SM00507"/>
    </source>
</evidence>
<dbReference type="CDD" id="cd00085">
    <property type="entry name" value="HNHc"/>
    <property type="match status" value="1"/>
</dbReference>
<dbReference type="GO" id="GO:0008270">
    <property type="term" value="F:zinc ion binding"/>
    <property type="evidence" value="ECO:0007669"/>
    <property type="project" value="InterPro"/>
</dbReference>
<feature type="domain" description="HNH nuclease" evidence="1">
    <location>
        <begin position="186"/>
        <end position="245"/>
    </location>
</feature>
<dbReference type="InterPro" id="IPR058712">
    <property type="entry name" value="SRA_ScoMcrA"/>
</dbReference>
<dbReference type="GO" id="GO:0003676">
    <property type="term" value="F:nucleic acid binding"/>
    <property type="evidence" value="ECO:0007669"/>
    <property type="project" value="InterPro"/>
</dbReference>